<feature type="domain" description="Phospholipid/glycerol acyltransferase" evidence="3">
    <location>
        <begin position="67"/>
        <end position="286"/>
    </location>
</feature>
<dbReference type="GO" id="GO:0004366">
    <property type="term" value="F:glycerol-3-phosphate O-acyltransferase activity"/>
    <property type="evidence" value="ECO:0007669"/>
    <property type="project" value="TreeGrafter"/>
</dbReference>
<feature type="compositionally biased region" description="Low complexity" evidence="1">
    <location>
        <begin position="658"/>
        <end position="671"/>
    </location>
</feature>
<comment type="caution">
    <text evidence="4">The sequence shown here is derived from an EMBL/GenBank/DDBJ whole genome shotgun (WGS) entry which is preliminary data.</text>
</comment>
<dbReference type="SMART" id="SM00563">
    <property type="entry name" value="PlsC"/>
    <property type="match status" value="1"/>
</dbReference>
<dbReference type="InterPro" id="IPR002123">
    <property type="entry name" value="Plipid/glycerol_acylTrfase"/>
</dbReference>
<organism evidence="4 5">
    <name type="scientific">Aspergillus tanneri</name>
    <dbReference type="NCBI Taxonomy" id="1220188"/>
    <lineage>
        <taxon>Eukaryota</taxon>
        <taxon>Fungi</taxon>
        <taxon>Dikarya</taxon>
        <taxon>Ascomycota</taxon>
        <taxon>Pezizomycotina</taxon>
        <taxon>Eurotiomycetes</taxon>
        <taxon>Eurotiomycetidae</taxon>
        <taxon>Eurotiales</taxon>
        <taxon>Aspergillaceae</taxon>
        <taxon>Aspergillus</taxon>
        <taxon>Aspergillus subgen. Circumdati</taxon>
    </lineage>
</organism>
<feature type="compositionally biased region" description="Basic and acidic residues" evidence="1">
    <location>
        <begin position="619"/>
        <end position="632"/>
    </location>
</feature>
<dbReference type="GO" id="GO:0008654">
    <property type="term" value="P:phospholipid biosynthetic process"/>
    <property type="evidence" value="ECO:0007669"/>
    <property type="project" value="TreeGrafter"/>
</dbReference>
<dbReference type="EMBL" id="SOSA01000049">
    <property type="protein sequence ID" value="THC98274.1"/>
    <property type="molecule type" value="Genomic_DNA"/>
</dbReference>
<dbReference type="SUPFAM" id="SSF69593">
    <property type="entry name" value="Glycerol-3-phosphate (1)-acyltransferase"/>
    <property type="match status" value="2"/>
</dbReference>
<keyword evidence="2" id="KW-1133">Transmembrane helix</keyword>
<evidence type="ECO:0000259" key="3">
    <source>
        <dbReference type="SMART" id="SM00563"/>
    </source>
</evidence>
<name>A0A4V3UQA4_9EURO</name>
<dbReference type="PANTHER" id="PTHR31605:SF0">
    <property type="entry name" value="GLYCEROL-3-PHOSPHATE O-ACYLTRANSFERASE 1"/>
    <property type="match status" value="1"/>
</dbReference>
<dbReference type="VEuPathDB" id="FungiDB:EYZ11_002276"/>
<proteinExistence type="predicted"/>
<keyword evidence="2" id="KW-0812">Transmembrane</keyword>
<dbReference type="AlphaFoldDB" id="A0A4V3UQA4"/>
<dbReference type="STRING" id="1220188.A0A4V3UQA4"/>
<evidence type="ECO:0000256" key="2">
    <source>
        <dbReference type="SAM" id="Phobius"/>
    </source>
</evidence>
<dbReference type="Proteomes" id="UP000308092">
    <property type="component" value="Unassembled WGS sequence"/>
</dbReference>
<feature type="transmembrane region" description="Helical" evidence="2">
    <location>
        <begin position="438"/>
        <end position="462"/>
    </location>
</feature>
<keyword evidence="5" id="KW-1185">Reference proteome</keyword>
<feature type="transmembrane region" description="Helical" evidence="2">
    <location>
        <begin position="32"/>
        <end position="53"/>
    </location>
</feature>
<protein>
    <recommendedName>
        <fullName evidence="3">Phospholipid/glycerol acyltransferase domain-containing protein</fullName>
    </recommendedName>
</protein>
<feature type="transmembrane region" description="Helical" evidence="2">
    <location>
        <begin position="540"/>
        <end position="561"/>
    </location>
</feature>
<dbReference type="GO" id="GO:0016287">
    <property type="term" value="F:glycerone-phosphate O-acyltransferase activity"/>
    <property type="evidence" value="ECO:0007669"/>
    <property type="project" value="TreeGrafter"/>
</dbReference>
<evidence type="ECO:0000313" key="5">
    <source>
        <dbReference type="Proteomes" id="UP000308092"/>
    </source>
</evidence>
<feature type="region of interest" description="Disordered" evidence="1">
    <location>
        <begin position="707"/>
        <end position="735"/>
    </location>
</feature>
<dbReference type="PANTHER" id="PTHR31605">
    <property type="entry name" value="GLYCEROL-3-PHOSPHATE O-ACYLTRANSFERASE 1"/>
    <property type="match status" value="1"/>
</dbReference>
<dbReference type="InterPro" id="IPR052744">
    <property type="entry name" value="GPAT/DAPAT"/>
</dbReference>
<gene>
    <name evidence="4" type="ORF">EYZ11_002276</name>
</gene>
<feature type="region of interest" description="Disordered" evidence="1">
    <location>
        <begin position="619"/>
        <end position="671"/>
    </location>
</feature>
<sequence>MTSRRDIIMVRHINKLFHVNSFTMARRYMIPWLYDLGVWVFTFCLDIFFREIYARGAWRIPKKGPVIIIAAPHANQFVDSILLLRILKHYADRRISFLTAEKSMREPYIGTMAGCMGALPVVRAMDNVKPSPGLVYLPDPEGDPTRLCGRDVDFTSDLFMVGGAIVLPRVGRTSPDQQAIADIVGPHELRLRQPFPAYEPDHPHYRALRDGITFKVAPHIDQSKMFDAVYSELCSGGCIGIFPEGGSHDRPSLLPLKAGAAIIALGALARDPDCGLSIIPCGMNYFHPNKFRSRAVVEFGNPVHVHPDQIEAFKAGGKAKRNAVGSLLETIQEALEAVTQQAPDYETLALIQATRRLYKPLRMKLPLPLVIELNRRLLKGYTQFKDERKVVQLKKAVSDYNGRLRALGIRDHQVEWGDVQHHPWWMVLGTLLYRIGELLTLAVGTLPSVALFWPVFVTTKIISVRKQRKALAGSVVKLEGRDVVGSWKILVTMGLAPALYTWYTAIGTFWLNYCRHRGYYATLAPWWINARTYIPDRVSLPIFAIFFFGLMIAVSFAGLRIGEIGIDVLKSLPPLVVALSPRSGNSLVQLRAQRQELSARVVDTIDTFAPEIFPDFETEKLVPHGHSPDDGAYRSYLKSMPPSQPESRNRSRTRSNRSRSQSQGLSLQDSLLKPLTVASKEDLGEVNRRIRDSMQERGWARVRAEYDADEDEDTVVMHGISSTASTVDSEEKKTR</sequence>
<evidence type="ECO:0000313" key="4">
    <source>
        <dbReference type="EMBL" id="THC98274.1"/>
    </source>
</evidence>
<keyword evidence="2" id="KW-0472">Membrane</keyword>
<evidence type="ECO:0000256" key="1">
    <source>
        <dbReference type="SAM" id="MobiDB-lite"/>
    </source>
</evidence>
<reference evidence="4 5" key="1">
    <citation type="submission" date="2019-03" db="EMBL/GenBank/DDBJ databases">
        <title>The genome sequence of a newly discovered highly antifungal drug resistant Aspergillus species, Aspergillus tanneri NIH 1004.</title>
        <authorList>
            <person name="Mounaud S."/>
            <person name="Singh I."/>
            <person name="Joardar V."/>
            <person name="Pakala S."/>
            <person name="Pakala S."/>
            <person name="Venepally P."/>
            <person name="Hoover J."/>
            <person name="Nierman W."/>
            <person name="Chung J."/>
            <person name="Losada L."/>
        </authorList>
    </citation>
    <scope>NUCLEOTIDE SEQUENCE [LARGE SCALE GENOMIC DNA]</scope>
    <source>
        <strain evidence="4 5">NIH1004</strain>
    </source>
</reference>
<feature type="transmembrane region" description="Helical" evidence="2">
    <location>
        <begin position="483"/>
        <end position="503"/>
    </location>
</feature>
<accession>A0A4V3UQA4</accession>